<protein>
    <submittedName>
        <fullName evidence="8">MFS transporter</fullName>
    </submittedName>
</protein>
<comment type="caution">
    <text evidence="8">The sequence shown here is derived from an EMBL/GenBank/DDBJ whole genome shotgun (WGS) entry which is preliminary data.</text>
</comment>
<keyword evidence="4 6" id="KW-1133">Transmembrane helix</keyword>
<evidence type="ECO:0000313" key="9">
    <source>
        <dbReference type="Proteomes" id="UP000076967"/>
    </source>
</evidence>
<feature type="transmembrane region" description="Helical" evidence="6">
    <location>
        <begin position="354"/>
        <end position="380"/>
    </location>
</feature>
<feature type="transmembrane region" description="Helical" evidence="6">
    <location>
        <begin position="134"/>
        <end position="158"/>
    </location>
</feature>
<dbReference type="InterPro" id="IPR011701">
    <property type="entry name" value="MFS"/>
</dbReference>
<feature type="transmembrane region" description="Helical" evidence="6">
    <location>
        <begin position="72"/>
        <end position="95"/>
    </location>
</feature>
<feature type="transmembrane region" description="Helical" evidence="6">
    <location>
        <begin position="205"/>
        <end position="224"/>
    </location>
</feature>
<feature type="transmembrane region" description="Helical" evidence="6">
    <location>
        <begin position="290"/>
        <end position="309"/>
    </location>
</feature>
<feature type="transmembrane region" description="Helical" evidence="6">
    <location>
        <begin position="268"/>
        <end position="284"/>
    </location>
</feature>
<feature type="transmembrane region" description="Helical" evidence="6">
    <location>
        <begin position="101"/>
        <end position="122"/>
    </location>
</feature>
<dbReference type="GO" id="GO:0005886">
    <property type="term" value="C:plasma membrane"/>
    <property type="evidence" value="ECO:0007669"/>
    <property type="project" value="UniProtKB-SubCell"/>
</dbReference>
<dbReference type="Proteomes" id="UP000076967">
    <property type="component" value="Unassembled WGS sequence"/>
</dbReference>
<dbReference type="Gene3D" id="1.20.1720.10">
    <property type="entry name" value="Multidrug resistance protein D"/>
    <property type="match status" value="1"/>
</dbReference>
<evidence type="ECO:0000259" key="7">
    <source>
        <dbReference type="PROSITE" id="PS50850"/>
    </source>
</evidence>
<dbReference type="STRING" id="494026.PGLA_14810"/>
<feature type="transmembrane region" description="Helical" evidence="6">
    <location>
        <begin position="164"/>
        <end position="184"/>
    </location>
</feature>
<dbReference type="InterPro" id="IPR020846">
    <property type="entry name" value="MFS_dom"/>
</dbReference>
<dbReference type="EMBL" id="LVJH01000026">
    <property type="protein sequence ID" value="OAB41864.1"/>
    <property type="molecule type" value="Genomic_DNA"/>
</dbReference>
<feature type="transmembrane region" description="Helical" evidence="6">
    <location>
        <begin position="400"/>
        <end position="416"/>
    </location>
</feature>
<reference evidence="8 9" key="1">
    <citation type="submission" date="2016-03" db="EMBL/GenBank/DDBJ databases">
        <title>Draft genome sequence of Paenibacillus glacialis DSM 22343.</title>
        <authorList>
            <person name="Shin S.-K."/>
            <person name="Yi H."/>
        </authorList>
    </citation>
    <scope>NUCLEOTIDE SEQUENCE [LARGE SCALE GENOMIC DNA]</scope>
    <source>
        <strain evidence="8 9">DSM 22343</strain>
    </source>
</reference>
<gene>
    <name evidence="8" type="ORF">PGLA_14810</name>
</gene>
<feature type="transmembrane region" description="Helical" evidence="6">
    <location>
        <begin position="12"/>
        <end position="33"/>
    </location>
</feature>
<dbReference type="AlphaFoldDB" id="A0A168KDD6"/>
<feature type="domain" description="Major facilitator superfamily (MFS) profile" evidence="7">
    <location>
        <begin position="1"/>
        <end position="450"/>
    </location>
</feature>
<proteinExistence type="predicted"/>
<keyword evidence="3 6" id="KW-0812">Transmembrane</keyword>
<evidence type="ECO:0000313" key="8">
    <source>
        <dbReference type="EMBL" id="OAB41864.1"/>
    </source>
</evidence>
<sequence length="469" mass="50347">MGIFDRQHRALTIGIMLVLTTVAFEGLAITTIAAKMAQSLQGIHLYGWIFSAFLLSQLIGTLVMGQQVDKRGVFTSMLVSFSIFVLGTVVAAVSFDMHMLIAGRALQGFGAGALITCVYTCVTLHYSDTLRTQILAAFSMAFVLPSLIGPYLAGFIASYMSWRFVFWIVLPLIGLALSLTFRSFRDLQLRQVLTGPAQTADSKTLHAILLAIGTGLLLTGLGMITYWKGIVLTLGGLFVMIPQMRKLLPKGTFAVKKGLPATLVSRGLYVACYFTTESFVILALTEVKGLSADLAGLIVAAGSLSWSAAAWLQAKLDVRDQGRGRKRRVMMGIGIMIAGTVLVILALMLSDGGIILILLSQMITGFGVGLANPTTAAIALQHAAPRKEGEMSANLQFVDSFYMGVSIGVGGALIALSETLQWGISTGVVMVLTLQLLLVLFSFLASLRITELVHQEHHPISQAKENIPM</sequence>
<organism evidence="8 9">
    <name type="scientific">Paenibacillus glacialis</name>
    <dbReference type="NCBI Taxonomy" id="494026"/>
    <lineage>
        <taxon>Bacteria</taxon>
        <taxon>Bacillati</taxon>
        <taxon>Bacillota</taxon>
        <taxon>Bacilli</taxon>
        <taxon>Bacillales</taxon>
        <taxon>Paenibacillaceae</taxon>
        <taxon>Paenibacillus</taxon>
    </lineage>
</organism>
<keyword evidence="2" id="KW-0813">Transport</keyword>
<dbReference type="SUPFAM" id="SSF103473">
    <property type="entry name" value="MFS general substrate transporter"/>
    <property type="match status" value="1"/>
</dbReference>
<name>A0A168KDD6_9BACL</name>
<feature type="transmembrane region" description="Helical" evidence="6">
    <location>
        <begin position="230"/>
        <end position="248"/>
    </location>
</feature>
<evidence type="ECO:0000256" key="1">
    <source>
        <dbReference type="ARBA" id="ARBA00004651"/>
    </source>
</evidence>
<accession>A0A168KDD6</accession>
<dbReference type="Gene3D" id="1.20.1250.20">
    <property type="entry name" value="MFS general substrate transporter like domains"/>
    <property type="match status" value="1"/>
</dbReference>
<evidence type="ECO:0000256" key="2">
    <source>
        <dbReference type="ARBA" id="ARBA00022448"/>
    </source>
</evidence>
<feature type="transmembrane region" description="Helical" evidence="6">
    <location>
        <begin position="45"/>
        <end position="65"/>
    </location>
</feature>
<evidence type="ECO:0000256" key="4">
    <source>
        <dbReference type="ARBA" id="ARBA00022989"/>
    </source>
</evidence>
<keyword evidence="5 6" id="KW-0472">Membrane</keyword>
<dbReference type="PANTHER" id="PTHR23501:SF154">
    <property type="entry name" value="MULTIDRUG-EFFLUX TRANSPORTER RV1634-RELATED"/>
    <property type="match status" value="1"/>
</dbReference>
<dbReference type="PROSITE" id="PS50850">
    <property type="entry name" value="MFS"/>
    <property type="match status" value="1"/>
</dbReference>
<feature type="transmembrane region" description="Helical" evidence="6">
    <location>
        <begin position="329"/>
        <end position="348"/>
    </location>
</feature>
<dbReference type="PANTHER" id="PTHR23501">
    <property type="entry name" value="MAJOR FACILITATOR SUPERFAMILY"/>
    <property type="match status" value="1"/>
</dbReference>
<feature type="transmembrane region" description="Helical" evidence="6">
    <location>
        <begin position="422"/>
        <end position="445"/>
    </location>
</feature>
<comment type="subcellular location">
    <subcellularLocation>
        <location evidence="1">Cell membrane</location>
        <topology evidence="1">Multi-pass membrane protein</topology>
    </subcellularLocation>
</comment>
<evidence type="ECO:0000256" key="3">
    <source>
        <dbReference type="ARBA" id="ARBA00022692"/>
    </source>
</evidence>
<evidence type="ECO:0000256" key="6">
    <source>
        <dbReference type="SAM" id="Phobius"/>
    </source>
</evidence>
<evidence type="ECO:0000256" key="5">
    <source>
        <dbReference type="ARBA" id="ARBA00023136"/>
    </source>
</evidence>
<dbReference type="Pfam" id="PF07690">
    <property type="entry name" value="MFS_1"/>
    <property type="match status" value="1"/>
</dbReference>
<dbReference type="GO" id="GO:0022857">
    <property type="term" value="F:transmembrane transporter activity"/>
    <property type="evidence" value="ECO:0007669"/>
    <property type="project" value="InterPro"/>
</dbReference>
<keyword evidence="9" id="KW-1185">Reference proteome</keyword>
<dbReference type="InterPro" id="IPR036259">
    <property type="entry name" value="MFS_trans_sf"/>
</dbReference>